<keyword evidence="2" id="KW-1185">Reference proteome</keyword>
<dbReference type="RefSeq" id="WP_207708440.1">
    <property type="nucleotide sequence ID" value="NZ_JAXDZL010000111.1"/>
</dbReference>
<dbReference type="EMBL" id="VUMI01000040">
    <property type="protein sequence ID" value="MSS90551.1"/>
    <property type="molecule type" value="Genomic_DNA"/>
</dbReference>
<gene>
    <name evidence="1" type="ORF">FYJ45_20435</name>
</gene>
<proteinExistence type="predicted"/>
<dbReference type="GeneID" id="86057114"/>
<accession>A0A6N7W5P0</accession>
<dbReference type="AlphaFoldDB" id="A0A6N7W5P0"/>
<reference evidence="1 2" key="1">
    <citation type="submission" date="2019-08" db="EMBL/GenBank/DDBJ databases">
        <title>In-depth cultivation of the pig gut microbiome towards novel bacterial diversity and tailored functional studies.</title>
        <authorList>
            <person name="Wylensek D."/>
            <person name="Hitch T.C.A."/>
            <person name="Clavel T."/>
        </authorList>
    </citation>
    <scope>NUCLEOTIDE SEQUENCE [LARGE SCALE GENOMIC DNA]</scope>
    <source>
        <strain evidence="1 2">WCA-389-WT-23B</strain>
    </source>
</reference>
<comment type="caution">
    <text evidence="1">The sequence shown here is derived from an EMBL/GenBank/DDBJ whole genome shotgun (WGS) entry which is preliminary data.</text>
</comment>
<organism evidence="1 2">
    <name type="scientific">Eisenbergiella porci</name>
    <dbReference type="NCBI Taxonomy" id="2652274"/>
    <lineage>
        <taxon>Bacteria</taxon>
        <taxon>Bacillati</taxon>
        <taxon>Bacillota</taxon>
        <taxon>Clostridia</taxon>
        <taxon>Lachnospirales</taxon>
        <taxon>Lachnospiraceae</taxon>
        <taxon>Eisenbergiella</taxon>
    </lineage>
</organism>
<protein>
    <submittedName>
        <fullName evidence="1">Uncharacterized protein</fullName>
    </submittedName>
</protein>
<evidence type="ECO:0000313" key="2">
    <source>
        <dbReference type="Proteomes" id="UP000436047"/>
    </source>
</evidence>
<dbReference type="Proteomes" id="UP000436047">
    <property type="component" value="Unassembled WGS sequence"/>
</dbReference>
<evidence type="ECO:0000313" key="1">
    <source>
        <dbReference type="EMBL" id="MSS90551.1"/>
    </source>
</evidence>
<name>A0A6N7W5P0_9FIRM</name>
<sequence length="94" mass="10880">MAAFSNIAIAAARPARCGFAFFHGRKQKMPNAFFLFHHYYGKHARFGQPLAKNGRKKRHGFQKICGIAAWSVFSFRLLRPLLEKRKRQPIFDCP</sequence>